<dbReference type="Pfam" id="PF03357">
    <property type="entry name" value="Snf7"/>
    <property type="match status" value="1"/>
</dbReference>
<dbReference type="Gene3D" id="6.10.250.1710">
    <property type="match status" value="1"/>
</dbReference>
<evidence type="ECO:0008006" key="5">
    <source>
        <dbReference type="Google" id="ProtNLM"/>
    </source>
</evidence>
<keyword evidence="4" id="KW-1185">Reference proteome</keyword>
<sequence>MGELADYLVQHDDNFRKARLPALYSDFRGQRTLNPDGYNANIAAWRGALTRLASDGQLALLGPDSSILVCKIDSTLLRALEHKSYGQPLALGTVINDAISRRELMPLNEYMKLPQSIYQTSWTSLPWSVVGWAFRQLGVSISSKSEDKLPNGQYVILHNVEAASNRLRSALADKTSKFDLVFTRAQFQQTFATELTEHQRLCDTDFDVLLKYLSRDKNLITYDGTTIKWKSTGDETPVSEEDSSIASIKELTANLKHQTTLLDSRIEELEQEAKTAVARKNRVSALAALKSKKIAEASLATRYATLNQLEEVAAKIQQAADNVQLIKVMQSSTGVLQKLNAEIGGTEKVEGVMDRLREQMTDADEVAAILAESTGAPIDEGEIDEELAAMEDQEKTKEEEAQKQKQAEERQRQEAREAAEAQKRLEELPSVPTDTGPERDLTPATETRIQDLSMEEEPERNKEQPLPAS</sequence>
<evidence type="ECO:0000313" key="4">
    <source>
        <dbReference type="Proteomes" id="UP000028045"/>
    </source>
</evidence>
<reference evidence="3 4" key="1">
    <citation type="journal article" date="2014" name="BMC Genomics">
        <title>Comparative genome sequencing reveals chemotype-specific gene clusters in the toxigenic black mold Stachybotrys.</title>
        <authorList>
            <person name="Semeiks J."/>
            <person name="Borek D."/>
            <person name="Otwinowski Z."/>
            <person name="Grishin N.V."/>
        </authorList>
    </citation>
    <scope>NUCLEOTIDE SEQUENCE [LARGE SCALE GENOMIC DNA]</scope>
    <source>
        <strain evidence="4">CBS 109288 / IBT 7711</strain>
    </source>
</reference>
<proteinExistence type="predicted"/>
<feature type="coiled-coil region" evidence="1">
    <location>
        <begin position="252"/>
        <end position="326"/>
    </location>
</feature>
<feature type="compositionally biased region" description="Basic and acidic residues" evidence="2">
    <location>
        <begin position="392"/>
        <end position="427"/>
    </location>
</feature>
<dbReference type="HOGENOM" id="CLU_021165_2_0_1"/>
<accession>A0A084AMS6</accession>
<evidence type="ECO:0000313" key="3">
    <source>
        <dbReference type="EMBL" id="KEY66605.1"/>
    </source>
</evidence>
<keyword evidence="1" id="KW-0175">Coiled coil</keyword>
<dbReference type="GO" id="GO:0005771">
    <property type="term" value="C:multivesicular body"/>
    <property type="evidence" value="ECO:0007669"/>
    <property type="project" value="TreeGrafter"/>
</dbReference>
<dbReference type="InterPro" id="IPR005024">
    <property type="entry name" value="Snf7_fam"/>
</dbReference>
<dbReference type="OrthoDB" id="10250120at2759"/>
<dbReference type="GO" id="GO:0006900">
    <property type="term" value="P:vesicle budding from membrane"/>
    <property type="evidence" value="ECO:0007669"/>
    <property type="project" value="TreeGrafter"/>
</dbReference>
<name>A0A084AMS6_STACB</name>
<gene>
    <name evidence="3" type="ORF">S7711_01899</name>
</gene>
<dbReference type="GO" id="GO:0000815">
    <property type="term" value="C:ESCRT III complex"/>
    <property type="evidence" value="ECO:0007669"/>
    <property type="project" value="TreeGrafter"/>
</dbReference>
<dbReference type="EMBL" id="KL648650">
    <property type="protein sequence ID" value="KEY66605.1"/>
    <property type="molecule type" value="Genomic_DNA"/>
</dbReference>
<dbReference type="GO" id="GO:0032511">
    <property type="term" value="P:late endosome to vacuole transport via multivesicular body sorting pathway"/>
    <property type="evidence" value="ECO:0007669"/>
    <property type="project" value="TreeGrafter"/>
</dbReference>
<dbReference type="Gene3D" id="1.10.287.1060">
    <property type="entry name" value="ESAT-6-like"/>
    <property type="match status" value="1"/>
</dbReference>
<evidence type="ECO:0000256" key="1">
    <source>
        <dbReference type="SAM" id="Coils"/>
    </source>
</evidence>
<dbReference type="GO" id="GO:0009898">
    <property type="term" value="C:cytoplasmic side of plasma membrane"/>
    <property type="evidence" value="ECO:0007669"/>
    <property type="project" value="TreeGrafter"/>
</dbReference>
<protein>
    <recommendedName>
        <fullName evidence="5">SNF7 family protein</fullName>
    </recommendedName>
</protein>
<evidence type="ECO:0000256" key="2">
    <source>
        <dbReference type="SAM" id="MobiDB-lite"/>
    </source>
</evidence>
<dbReference type="PANTHER" id="PTHR22761">
    <property type="entry name" value="CHARGED MULTIVESICULAR BODY PROTEIN"/>
    <property type="match status" value="1"/>
</dbReference>
<dbReference type="Proteomes" id="UP000028045">
    <property type="component" value="Unassembled WGS sequence"/>
</dbReference>
<organism evidence="3 4">
    <name type="scientific">Stachybotrys chartarum (strain CBS 109288 / IBT 7711)</name>
    <name type="common">Toxic black mold</name>
    <name type="synonym">Stilbospora chartarum</name>
    <dbReference type="NCBI Taxonomy" id="1280523"/>
    <lineage>
        <taxon>Eukaryota</taxon>
        <taxon>Fungi</taxon>
        <taxon>Dikarya</taxon>
        <taxon>Ascomycota</taxon>
        <taxon>Pezizomycotina</taxon>
        <taxon>Sordariomycetes</taxon>
        <taxon>Hypocreomycetidae</taxon>
        <taxon>Hypocreales</taxon>
        <taxon>Stachybotryaceae</taxon>
        <taxon>Stachybotrys</taxon>
    </lineage>
</organism>
<feature type="region of interest" description="Disordered" evidence="2">
    <location>
        <begin position="391"/>
        <end position="469"/>
    </location>
</feature>
<dbReference type="AlphaFoldDB" id="A0A084AMS6"/>
<dbReference type="PANTHER" id="PTHR22761:SF18">
    <property type="entry name" value="SORTING PROTEIN SNF7 FAMILY PROTEIN, PUTATIVE (AFU_ORTHOLOGUE AFUA_2G16692)-RELATED"/>
    <property type="match status" value="1"/>
</dbReference>